<evidence type="ECO:0000256" key="1">
    <source>
        <dbReference type="SAM" id="MobiDB-lite"/>
    </source>
</evidence>
<dbReference type="InterPro" id="IPR007975">
    <property type="entry name" value="Baculo_pp39"/>
</dbReference>
<evidence type="ECO:0000313" key="2">
    <source>
        <dbReference type="EMBL" id="ANS70924.1"/>
    </source>
</evidence>
<dbReference type="EMBL" id="KU377538">
    <property type="protein sequence ID" value="ANS70924.1"/>
    <property type="molecule type" value="Genomic_DNA"/>
</dbReference>
<sequence>MANVSASSPDSGSGVVVPAANMSDWLPKYENSNLNKTECEIILCKIRLFEKKKIPYRIKVSEVHNADKKTVKRGKKNNHNNKYILFNSWYNSNKDRRECVLSSHDMWNYIKTHSSAAQLFIGMFDYMEKLGKSIDVSTISTEAAAAAAPSTNDATPNNGGGGGAGEESGRKKRGAAELTDDAKRLNKRSGLYEEFYKVLTFALKTGSAPAASCVYDLRINNTHGIDKLNKNVVQNGMDAFKEMIDKLEIDQKKNQHQQTPTTTPPPAPTAAAATKASRKRKAPASSHAKIKQSRKVVAAVEATSPIYDNYNMVSDVGEDSQMSD</sequence>
<proteinExistence type="predicted"/>
<reference evidence="2" key="1">
    <citation type="journal article" date="2016" name="J. Invertebr. Pathol.">
        <title>An alphabaculovirus isolated from dead Lymantria dispar larvae shows high genetic similarity to baculovirus previously isolated from Lymantria monacha - An example of adaptation to a new host.</title>
        <authorList>
            <person name="Rabalski L."/>
            <person name="Krejmer-Rabalska M."/>
            <person name="Skrzecz I."/>
            <person name="Wasag B."/>
            <person name="Szewczyk B."/>
        </authorList>
    </citation>
    <scope>NUCLEOTIDE SEQUENCE</scope>
    <source>
        <strain evidence="2">BNP</strain>
    </source>
</reference>
<dbReference type="Pfam" id="PF05311">
    <property type="entry name" value="Baculo_PP31"/>
    <property type="match status" value="1"/>
</dbReference>
<feature type="region of interest" description="Disordered" evidence="1">
    <location>
        <begin position="146"/>
        <end position="181"/>
    </location>
</feature>
<feature type="region of interest" description="Disordered" evidence="1">
    <location>
        <begin position="252"/>
        <end position="295"/>
    </location>
</feature>
<organism evidence="2">
    <name type="scientific">Lymantria dispar multicapsid nuclear polyhedrosis virus</name>
    <name type="common">LdMNPV</name>
    <dbReference type="NCBI Taxonomy" id="10449"/>
    <lineage>
        <taxon>Viruses</taxon>
        <taxon>Viruses incertae sedis</taxon>
        <taxon>Naldaviricetes</taxon>
        <taxon>Lefavirales</taxon>
        <taxon>Baculoviridae</taxon>
        <taxon>Alphabaculovirus</taxon>
        <taxon>Alphabaculovirus lydisparis</taxon>
    </lineage>
</organism>
<organismHost>
    <name type="scientific">Lepidoptera</name>
    <name type="common">moths &amp; butterflies</name>
    <dbReference type="NCBI Taxonomy" id="7088"/>
</organismHost>
<protein>
    <submittedName>
        <fullName evidence="2">Pp31</fullName>
    </submittedName>
</protein>
<accession>A0A1B1MQR2</accession>
<name>A0A1B1MQR2_NPVLD</name>
<feature type="compositionally biased region" description="Basic residues" evidence="1">
    <location>
        <begin position="276"/>
        <end position="294"/>
    </location>
</feature>